<name>A0A1J6JNR6_NICAT</name>
<comment type="caution">
    <text evidence="3">The sequence shown here is derived from an EMBL/GenBank/DDBJ whole genome shotgun (WGS) entry which is preliminary data.</text>
</comment>
<protein>
    <recommendedName>
        <fullName evidence="2">G-patch domain-containing protein</fullName>
    </recommendedName>
</protein>
<dbReference type="Proteomes" id="UP000187609">
    <property type="component" value="Unassembled WGS sequence"/>
</dbReference>
<dbReference type="EMBL" id="MJEQ01037183">
    <property type="protein sequence ID" value="OIT08529.1"/>
    <property type="molecule type" value="Genomic_DNA"/>
</dbReference>
<evidence type="ECO:0000256" key="1">
    <source>
        <dbReference type="SAM" id="MobiDB-lite"/>
    </source>
</evidence>
<reference evidence="3" key="1">
    <citation type="submission" date="2016-11" db="EMBL/GenBank/DDBJ databases">
        <title>The genome of Nicotiana attenuata.</title>
        <authorList>
            <person name="Xu S."/>
            <person name="Brockmoeller T."/>
            <person name="Gaquerel E."/>
            <person name="Navarro A."/>
            <person name="Kuhl H."/>
            <person name="Gase K."/>
            <person name="Ling Z."/>
            <person name="Zhou W."/>
            <person name="Kreitzer C."/>
            <person name="Stanke M."/>
            <person name="Tang H."/>
            <person name="Lyons E."/>
            <person name="Pandey P."/>
            <person name="Pandey S.P."/>
            <person name="Timmermann B."/>
            <person name="Baldwin I.T."/>
        </authorList>
    </citation>
    <scope>NUCLEOTIDE SEQUENCE [LARGE SCALE GENOMIC DNA]</scope>
    <source>
        <strain evidence="3">UT</strain>
    </source>
</reference>
<evidence type="ECO:0000313" key="4">
    <source>
        <dbReference type="Proteomes" id="UP000187609"/>
    </source>
</evidence>
<keyword evidence="4" id="KW-1185">Reference proteome</keyword>
<evidence type="ECO:0000313" key="3">
    <source>
        <dbReference type="EMBL" id="OIT08529.1"/>
    </source>
</evidence>
<dbReference type="PROSITE" id="PS50174">
    <property type="entry name" value="G_PATCH"/>
    <property type="match status" value="1"/>
</dbReference>
<evidence type="ECO:0000259" key="2">
    <source>
        <dbReference type="PROSITE" id="PS50174"/>
    </source>
</evidence>
<dbReference type="SMART" id="SM00443">
    <property type="entry name" value="G_patch"/>
    <property type="match status" value="1"/>
</dbReference>
<accession>A0A1J6JNR6</accession>
<proteinExistence type="predicted"/>
<dbReference type="InterPro" id="IPR000467">
    <property type="entry name" value="G_patch_dom"/>
</dbReference>
<gene>
    <name evidence="3" type="ORF">A4A49_55511</name>
</gene>
<dbReference type="GO" id="GO:0003676">
    <property type="term" value="F:nucleic acid binding"/>
    <property type="evidence" value="ECO:0007669"/>
    <property type="project" value="InterPro"/>
</dbReference>
<sequence>MGVTEMMKYGYRPGIGLGARSNGITEPIEPNGQKGRAGIGYQPPVGKTHTGSSGKKAFVPEHVLCTGHSSPPEGDIVDGMGRLFMTMIEECYEGTDIKTPTIRNVEPREELRDRTARLSLVCRVSW</sequence>
<feature type="region of interest" description="Disordered" evidence="1">
    <location>
        <begin position="24"/>
        <end position="53"/>
    </location>
</feature>
<dbReference type="Gramene" id="OIT08529">
    <property type="protein sequence ID" value="OIT08529"/>
    <property type="gene ID" value="A4A49_55511"/>
</dbReference>
<dbReference type="AlphaFoldDB" id="A0A1J6JNR6"/>
<dbReference type="Pfam" id="PF01585">
    <property type="entry name" value="G-patch"/>
    <property type="match status" value="1"/>
</dbReference>
<dbReference type="OMA" id="IVEPIQM"/>
<organism evidence="3 4">
    <name type="scientific">Nicotiana attenuata</name>
    <name type="common">Coyote tobacco</name>
    <dbReference type="NCBI Taxonomy" id="49451"/>
    <lineage>
        <taxon>Eukaryota</taxon>
        <taxon>Viridiplantae</taxon>
        <taxon>Streptophyta</taxon>
        <taxon>Embryophyta</taxon>
        <taxon>Tracheophyta</taxon>
        <taxon>Spermatophyta</taxon>
        <taxon>Magnoliopsida</taxon>
        <taxon>eudicotyledons</taxon>
        <taxon>Gunneridae</taxon>
        <taxon>Pentapetalae</taxon>
        <taxon>asterids</taxon>
        <taxon>lamiids</taxon>
        <taxon>Solanales</taxon>
        <taxon>Solanaceae</taxon>
        <taxon>Nicotianoideae</taxon>
        <taxon>Nicotianeae</taxon>
        <taxon>Nicotiana</taxon>
    </lineage>
</organism>
<feature type="domain" description="G-patch" evidence="2">
    <location>
        <begin position="1"/>
        <end position="44"/>
    </location>
</feature>